<sequence length="124" mass="14525">MEVKLMEMSKLLVKDLMNGKFELVDDYVYQIEEYSIRVPKGFVTDYASIPRIFRPIVLPYGKHSGASVVHDYLYSKSCELNIERKKADKIFLEILKEEGVNPILARLMYIAVRIFGKTRYKIKK</sequence>
<dbReference type="InterPro" id="IPR010767">
    <property type="entry name" value="Phage_CGC-2007_Cje0229"/>
</dbReference>
<accession>A0A2D3NVR5</accession>
<dbReference type="EMBL" id="CP024699">
    <property type="protein sequence ID" value="ATV59501.1"/>
    <property type="molecule type" value="Genomic_DNA"/>
</dbReference>
<name>A0A2D3NVR5_9FUSO</name>
<gene>
    <name evidence="1" type="ORF">CTM72_07095</name>
</gene>
<evidence type="ECO:0000313" key="1">
    <source>
        <dbReference type="EMBL" id="ATV59501.1"/>
    </source>
</evidence>
<evidence type="ECO:0000313" key="2">
    <source>
        <dbReference type="Proteomes" id="UP000230056"/>
    </source>
</evidence>
<protein>
    <recommendedName>
        <fullName evidence="3">DUF1353 domain-containing protein</fullName>
    </recommendedName>
</protein>
<dbReference type="Pfam" id="PF07087">
    <property type="entry name" value="DUF1353"/>
    <property type="match status" value="1"/>
</dbReference>
<evidence type="ECO:0008006" key="3">
    <source>
        <dbReference type="Google" id="ProtNLM"/>
    </source>
</evidence>
<dbReference type="AlphaFoldDB" id="A0A2D3NVR5"/>
<dbReference type="Proteomes" id="UP000230056">
    <property type="component" value="Chromosome"/>
</dbReference>
<organism evidence="1 2">
    <name type="scientific">Fusobacterium pseudoperiodonticum</name>
    <dbReference type="NCBI Taxonomy" id="2663009"/>
    <lineage>
        <taxon>Bacteria</taxon>
        <taxon>Fusobacteriati</taxon>
        <taxon>Fusobacteriota</taxon>
        <taxon>Fusobacteriia</taxon>
        <taxon>Fusobacteriales</taxon>
        <taxon>Fusobacteriaceae</taxon>
        <taxon>Fusobacterium</taxon>
    </lineage>
</organism>
<reference evidence="1 2" key="1">
    <citation type="submission" date="2017-11" db="EMBL/GenBank/DDBJ databases">
        <title>Genome sequencing of Fusobacterium periodonticum KCOM 1261.</title>
        <authorList>
            <person name="Kook J.-K."/>
            <person name="Park S.-N."/>
            <person name="Lim Y.K."/>
        </authorList>
    </citation>
    <scope>NUCLEOTIDE SEQUENCE [LARGE SCALE GENOMIC DNA]</scope>
    <source>
        <strain evidence="1 2">KCOM 1261</strain>
    </source>
</reference>
<proteinExistence type="predicted"/>